<sequence>MGTVCRPSPGSVLAAVGMYHDFQAFLGNFMDSMCKPCPGRVMATAMFGTHLGWDRDVAWFPGISRQFLGYDVQAMFGTRPDRSRRFRGRDVQAMFGMRPNCGKDVA</sequence>
<dbReference type="Proteomes" id="UP000594638">
    <property type="component" value="Unassembled WGS sequence"/>
</dbReference>
<name>A0A8S0TQQ8_OLEEU</name>
<accession>A0A8S0TQQ8</accession>
<gene>
    <name evidence="1" type="ORF">OLEA9_A052182</name>
</gene>
<protein>
    <submittedName>
        <fullName evidence="1">Uncharacterized protein</fullName>
    </submittedName>
</protein>
<comment type="caution">
    <text evidence="1">The sequence shown here is derived from an EMBL/GenBank/DDBJ whole genome shotgun (WGS) entry which is preliminary data.</text>
</comment>
<evidence type="ECO:0000313" key="1">
    <source>
        <dbReference type="EMBL" id="CAA3008307.1"/>
    </source>
</evidence>
<keyword evidence="2" id="KW-1185">Reference proteome</keyword>
<proteinExistence type="predicted"/>
<organism evidence="1 2">
    <name type="scientific">Olea europaea subsp. europaea</name>
    <dbReference type="NCBI Taxonomy" id="158383"/>
    <lineage>
        <taxon>Eukaryota</taxon>
        <taxon>Viridiplantae</taxon>
        <taxon>Streptophyta</taxon>
        <taxon>Embryophyta</taxon>
        <taxon>Tracheophyta</taxon>
        <taxon>Spermatophyta</taxon>
        <taxon>Magnoliopsida</taxon>
        <taxon>eudicotyledons</taxon>
        <taxon>Gunneridae</taxon>
        <taxon>Pentapetalae</taxon>
        <taxon>asterids</taxon>
        <taxon>lamiids</taxon>
        <taxon>Lamiales</taxon>
        <taxon>Oleaceae</taxon>
        <taxon>Oleeae</taxon>
        <taxon>Olea</taxon>
    </lineage>
</organism>
<evidence type="ECO:0000313" key="2">
    <source>
        <dbReference type="Proteomes" id="UP000594638"/>
    </source>
</evidence>
<reference evidence="1 2" key="1">
    <citation type="submission" date="2019-12" db="EMBL/GenBank/DDBJ databases">
        <authorList>
            <person name="Alioto T."/>
            <person name="Alioto T."/>
            <person name="Gomez Garrido J."/>
        </authorList>
    </citation>
    <scope>NUCLEOTIDE SEQUENCE [LARGE SCALE GENOMIC DNA]</scope>
</reference>
<dbReference type="AlphaFoldDB" id="A0A8S0TQQ8"/>
<dbReference type="Gramene" id="OE9A052182T1">
    <property type="protein sequence ID" value="OE9A052182C1"/>
    <property type="gene ID" value="OE9A052182"/>
</dbReference>
<dbReference type="EMBL" id="CACTIH010007295">
    <property type="protein sequence ID" value="CAA3008307.1"/>
    <property type="molecule type" value="Genomic_DNA"/>
</dbReference>